<accession>A0A6A4IMV9</accession>
<gene>
    <name evidence="2" type="ORF">BT96DRAFT_970074</name>
</gene>
<sequence length="249" mass="28643">MKIILKKEIPFDTKQDKNASTTGVSSPYYYCTPQRNMATYRVITPGEIGGFGNTTSTPNNTGGIHFNVELERILRIQAVVEDTFNPPPQYTSLSRIPSAEETLPEYRPPSRTHTAQMQNHAFTFRAPVRLTQLEMPSAQGSRNSLERSSHGVSAPVAHIDDQYDQFQAQTSRTRAQRRLLLEEYELELNEMEAQTEMMRFALEIRGLTDSEFNEHFREMQQAFAERQRRVDAVRSRYEESTRIARGTFL</sequence>
<feature type="coiled-coil region" evidence="1">
    <location>
        <begin position="174"/>
        <end position="201"/>
    </location>
</feature>
<dbReference type="Proteomes" id="UP000799118">
    <property type="component" value="Unassembled WGS sequence"/>
</dbReference>
<evidence type="ECO:0000313" key="2">
    <source>
        <dbReference type="EMBL" id="KAE9409765.1"/>
    </source>
</evidence>
<proteinExistence type="predicted"/>
<dbReference type="EMBL" id="ML769387">
    <property type="protein sequence ID" value="KAE9409765.1"/>
    <property type="molecule type" value="Genomic_DNA"/>
</dbReference>
<organism evidence="2 3">
    <name type="scientific">Gymnopus androsaceus JB14</name>
    <dbReference type="NCBI Taxonomy" id="1447944"/>
    <lineage>
        <taxon>Eukaryota</taxon>
        <taxon>Fungi</taxon>
        <taxon>Dikarya</taxon>
        <taxon>Basidiomycota</taxon>
        <taxon>Agaricomycotina</taxon>
        <taxon>Agaricomycetes</taxon>
        <taxon>Agaricomycetidae</taxon>
        <taxon>Agaricales</taxon>
        <taxon>Marasmiineae</taxon>
        <taxon>Omphalotaceae</taxon>
        <taxon>Gymnopus</taxon>
    </lineage>
</organism>
<name>A0A6A4IMV9_9AGAR</name>
<keyword evidence="3" id="KW-1185">Reference proteome</keyword>
<evidence type="ECO:0000313" key="3">
    <source>
        <dbReference type="Proteomes" id="UP000799118"/>
    </source>
</evidence>
<dbReference type="AlphaFoldDB" id="A0A6A4IMV9"/>
<keyword evidence="1" id="KW-0175">Coiled coil</keyword>
<protein>
    <submittedName>
        <fullName evidence="2">Uncharacterized protein</fullName>
    </submittedName>
</protein>
<reference evidence="2" key="1">
    <citation type="journal article" date="2019" name="Environ. Microbiol.">
        <title>Fungal ecological strategies reflected in gene transcription - a case study of two litter decomposers.</title>
        <authorList>
            <person name="Barbi F."/>
            <person name="Kohler A."/>
            <person name="Barry K."/>
            <person name="Baskaran P."/>
            <person name="Daum C."/>
            <person name="Fauchery L."/>
            <person name="Ihrmark K."/>
            <person name="Kuo A."/>
            <person name="LaButti K."/>
            <person name="Lipzen A."/>
            <person name="Morin E."/>
            <person name="Grigoriev I.V."/>
            <person name="Henrissat B."/>
            <person name="Lindahl B."/>
            <person name="Martin F."/>
        </authorList>
    </citation>
    <scope>NUCLEOTIDE SEQUENCE</scope>
    <source>
        <strain evidence="2">JB14</strain>
    </source>
</reference>
<evidence type="ECO:0000256" key="1">
    <source>
        <dbReference type="SAM" id="Coils"/>
    </source>
</evidence>